<gene>
    <name evidence="3" type="ORF">SAMD00023353_2200530</name>
</gene>
<evidence type="ECO:0000256" key="1">
    <source>
        <dbReference type="SAM" id="MobiDB-lite"/>
    </source>
</evidence>
<evidence type="ECO:0000313" key="4">
    <source>
        <dbReference type="Proteomes" id="UP000054516"/>
    </source>
</evidence>
<keyword evidence="4" id="KW-1185">Reference proteome</keyword>
<feature type="compositionally biased region" description="Low complexity" evidence="1">
    <location>
        <begin position="154"/>
        <end position="163"/>
    </location>
</feature>
<evidence type="ECO:0000313" key="3">
    <source>
        <dbReference type="EMBL" id="GAP85122.2"/>
    </source>
</evidence>
<dbReference type="AlphaFoldDB" id="A0A1S7UNT5"/>
<organism evidence="3">
    <name type="scientific">Rosellinia necatrix</name>
    <name type="common">White root-rot fungus</name>
    <dbReference type="NCBI Taxonomy" id="77044"/>
    <lineage>
        <taxon>Eukaryota</taxon>
        <taxon>Fungi</taxon>
        <taxon>Dikarya</taxon>
        <taxon>Ascomycota</taxon>
        <taxon>Pezizomycotina</taxon>
        <taxon>Sordariomycetes</taxon>
        <taxon>Xylariomycetidae</taxon>
        <taxon>Xylariales</taxon>
        <taxon>Xylariaceae</taxon>
        <taxon>Rosellinia</taxon>
    </lineage>
</organism>
<proteinExistence type="predicted"/>
<dbReference type="GO" id="GO:0004622">
    <property type="term" value="F:phosphatidylcholine lysophospholipase activity"/>
    <property type="evidence" value="ECO:0007669"/>
    <property type="project" value="TreeGrafter"/>
</dbReference>
<accession>A0A1S7UNT5</accession>
<dbReference type="EMBL" id="DF977467">
    <property type="protein sequence ID" value="GAP85122.2"/>
    <property type="molecule type" value="Genomic_DNA"/>
</dbReference>
<keyword evidence="2" id="KW-1133">Transmembrane helix</keyword>
<dbReference type="SUPFAM" id="SSF52266">
    <property type="entry name" value="SGNH hydrolase"/>
    <property type="match status" value="1"/>
</dbReference>
<feature type="region of interest" description="Disordered" evidence="1">
    <location>
        <begin position="53"/>
        <end position="180"/>
    </location>
</feature>
<dbReference type="InterPro" id="IPR051532">
    <property type="entry name" value="Ester_Hydrolysis_Enzymes"/>
</dbReference>
<protein>
    <submittedName>
        <fullName evidence="3">Putative carbohydrate esterase family 3 protein</fullName>
    </submittedName>
</protein>
<evidence type="ECO:0000256" key="2">
    <source>
        <dbReference type="SAM" id="Phobius"/>
    </source>
</evidence>
<sequence>MLIQSRLGGLGAQWRQLSKVGKIVIISASVFFLLAVLWGTGTVDVDYVRSQFKGAPHGGEPIPQEKTDTPIIDGVPNDENDRPIPDGIIEGGEQEQEQQQQQQTAEKGSEHESTVHGASQKQDATATPEPIPEPIEAAAEQSSAQQNAMSSSLTTTTTAATAAVEPANTEPTKPHPGPIAGGIPLRIMFIGASMTLGDPPQSAYRMRLREWLVSLGNPVNCVGTNRFGHFKDNDVQGYASTPIEELHEKAAEAVPAMQPNLIIVNAGSSDCFQWERWGSAGALERTRALVDFLFAASPRAAVVLSTLVTSADPRFERCILSVNAQIRQVAADVRRAGRPLVLSEQHYDQGLPGRVTPALLKPDKMHPTAAGWDLMADVYMRDIRDADARGWIVAPVDNGILADGDAERDLEDAARRKEEEEGKEKAEGRAEIALRARRERRGRVSWEI</sequence>
<dbReference type="OrthoDB" id="2119228at2759"/>
<dbReference type="PANTHER" id="PTHR30383:SF31">
    <property type="entry name" value="SGNH HYDROLASE-TYPE ESTERASE DOMAIN-CONTAINING PROTEIN-RELATED"/>
    <property type="match status" value="1"/>
</dbReference>
<feature type="compositionally biased region" description="Low complexity" evidence="1">
    <location>
        <begin position="124"/>
        <end position="145"/>
    </location>
</feature>
<feature type="transmembrane region" description="Helical" evidence="2">
    <location>
        <begin position="20"/>
        <end position="41"/>
    </location>
</feature>
<dbReference type="PANTHER" id="PTHR30383">
    <property type="entry name" value="THIOESTERASE 1/PROTEASE 1/LYSOPHOSPHOLIPASE L1"/>
    <property type="match status" value="1"/>
</dbReference>
<dbReference type="Gene3D" id="3.40.50.1110">
    <property type="entry name" value="SGNH hydrolase"/>
    <property type="match status" value="1"/>
</dbReference>
<name>A0A1S7UNT5_ROSNE</name>
<keyword evidence="2" id="KW-0812">Transmembrane</keyword>
<reference evidence="3" key="1">
    <citation type="submission" date="2016-03" db="EMBL/GenBank/DDBJ databases">
        <title>Draft genome sequence of Rosellinia necatrix.</title>
        <authorList>
            <person name="Kanematsu S."/>
        </authorList>
    </citation>
    <scope>NUCLEOTIDE SEQUENCE [LARGE SCALE GENOMIC DNA]</scope>
    <source>
        <strain evidence="3">W97</strain>
    </source>
</reference>
<dbReference type="InterPro" id="IPR036514">
    <property type="entry name" value="SGNH_hydro_sf"/>
</dbReference>
<dbReference type="Proteomes" id="UP000054516">
    <property type="component" value="Unassembled WGS sequence"/>
</dbReference>
<keyword evidence="2" id="KW-0472">Membrane</keyword>